<feature type="compositionally biased region" description="Basic and acidic residues" evidence="7">
    <location>
        <begin position="689"/>
        <end position="700"/>
    </location>
</feature>
<evidence type="ECO:0000256" key="7">
    <source>
        <dbReference type="SAM" id="MobiDB-lite"/>
    </source>
</evidence>
<dbReference type="PANTHER" id="PTHR10256">
    <property type="entry name" value="SELENIDE, WATER DIKINASE"/>
    <property type="match status" value="1"/>
</dbReference>
<dbReference type="Gene3D" id="3.90.650.10">
    <property type="entry name" value="PurM-like C-terminal domain"/>
    <property type="match status" value="1"/>
</dbReference>
<evidence type="ECO:0008006" key="12">
    <source>
        <dbReference type="Google" id="ProtNLM"/>
    </source>
</evidence>
<dbReference type="GO" id="GO:0005737">
    <property type="term" value="C:cytoplasm"/>
    <property type="evidence" value="ECO:0007669"/>
    <property type="project" value="TreeGrafter"/>
</dbReference>
<keyword evidence="5" id="KW-0711">Selenium</keyword>
<dbReference type="GO" id="GO:0016260">
    <property type="term" value="P:selenocysteine biosynthetic process"/>
    <property type="evidence" value="ECO:0007669"/>
    <property type="project" value="TreeGrafter"/>
</dbReference>
<dbReference type="SUPFAM" id="SSF56042">
    <property type="entry name" value="PurM C-terminal domain-like"/>
    <property type="match status" value="1"/>
</dbReference>
<dbReference type="GO" id="GO:0005524">
    <property type="term" value="F:ATP binding"/>
    <property type="evidence" value="ECO:0007669"/>
    <property type="project" value="UniProtKB-KW"/>
</dbReference>
<dbReference type="CDD" id="cd02195">
    <property type="entry name" value="SelD"/>
    <property type="match status" value="1"/>
</dbReference>
<keyword evidence="2" id="KW-0547">Nucleotide-binding</keyword>
<evidence type="ECO:0000256" key="4">
    <source>
        <dbReference type="ARBA" id="ARBA00022840"/>
    </source>
</evidence>
<keyword evidence="1" id="KW-0808">Transferase</keyword>
<dbReference type="Proteomes" id="UP000678499">
    <property type="component" value="Unassembled WGS sequence"/>
</dbReference>
<dbReference type="Pfam" id="PF00586">
    <property type="entry name" value="AIRS"/>
    <property type="match status" value="1"/>
</dbReference>
<dbReference type="FunFam" id="3.30.1330.10:FF:000006">
    <property type="entry name" value="Selenide water dikinase 1"/>
    <property type="match status" value="1"/>
</dbReference>
<name>A0A7R9BQX7_9CRUS</name>
<proteinExistence type="predicted"/>
<dbReference type="InterPro" id="IPR016188">
    <property type="entry name" value="PurM-like_N"/>
</dbReference>
<evidence type="ECO:0000256" key="1">
    <source>
        <dbReference type="ARBA" id="ARBA00022679"/>
    </source>
</evidence>
<dbReference type="InterPro" id="IPR004536">
    <property type="entry name" value="SPS/SelD"/>
</dbReference>
<feature type="region of interest" description="Disordered" evidence="7">
    <location>
        <begin position="688"/>
        <end position="737"/>
    </location>
</feature>
<dbReference type="NCBIfam" id="TIGR00476">
    <property type="entry name" value="selD"/>
    <property type="match status" value="1"/>
</dbReference>
<evidence type="ECO:0000313" key="11">
    <source>
        <dbReference type="Proteomes" id="UP000678499"/>
    </source>
</evidence>
<dbReference type="EMBL" id="CAJPEX010001847">
    <property type="protein sequence ID" value="CAG0920057.1"/>
    <property type="molecule type" value="Genomic_DNA"/>
</dbReference>
<dbReference type="EMBL" id="OA883884">
    <property type="protein sequence ID" value="CAD7279905.1"/>
    <property type="molecule type" value="Genomic_DNA"/>
</dbReference>
<dbReference type="Gene3D" id="3.30.1330.10">
    <property type="entry name" value="PurM-like, N-terminal domain"/>
    <property type="match status" value="1"/>
</dbReference>
<dbReference type="InterPro" id="IPR036676">
    <property type="entry name" value="PurM-like_C_sf"/>
</dbReference>
<gene>
    <name evidence="10" type="ORF">NMOB1V02_LOCUS7569</name>
</gene>
<dbReference type="SUPFAM" id="SSF55326">
    <property type="entry name" value="PurM N-terminal domain-like"/>
    <property type="match status" value="1"/>
</dbReference>
<dbReference type="InterPro" id="IPR010918">
    <property type="entry name" value="PurM-like_C_dom"/>
</dbReference>
<keyword evidence="4" id="KW-0067">ATP-binding</keyword>
<dbReference type="FunFam" id="3.90.650.10:FF:000010">
    <property type="entry name" value="Selenide, water dikinase"/>
    <property type="match status" value="1"/>
</dbReference>
<evidence type="ECO:0000256" key="5">
    <source>
        <dbReference type="ARBA" id="ARBA00023266"/>
    </source>
</evidence>
<evidence type="ECO:0000259" key="8">
    <source>
        <dbReference type="Pfam" id="PF00586"/>
    </source>
</evidence>
<keyword evidence="3" id="KW-0418">Kinase</keyword>
<dbReference type="OrthoDB" id="409395at2759"/>
<feature type="coiled-coil region" evidence="6">
    <location>
        <begin position="475"/>
        <end position="534"/>
    </location>
</feature>
<sequence length="737" mass="82039">MLATARDGGTKLANPKPRMPNINRKRIFAIMDGQDMVTLELGSNPNALSLRRPFDPVAHDLEATFRLTRFADLKGRGCKVPQEILFKLLEGIQDDGSNEQDAFMQMAFTRIGIGMDSSVTPLRHGGLYLVQTTDFFYPIVEDPYMMGKIACANVLSDLYAMGVAECDNILMLLGVSTKMTEKERDIVIPLMMRGFKDCALEAGSQVTGGQTVMNPWVTIGGVASSVCQPNEFIVPDSAVPGDVLVLTKPLGTQVAVNAHQWLDQPERWNRIKLVVSEEDVKKAYMRAMDSMARLNKTAALMMHKYNAHGATDVTGFGLLGHAMNLAKNQKNEVSFVIHNLPVIAKMAAVAKACGNMFQLLQGLSAETSGGLLICLPREQAAAYCKDIEKQEGYQSWIIGIVEKGNRTARIIDKPRVIEVPAKEKEGELCRPSCPKCRARCLPSKLLRIFFDTPDTAASKSGRSSFPSASQMCVKINELKAVVDQKDQQIVQLETAKSNLQKLYKETERVFLTETSSLRNALKNLKKEKEAHESIYKMVSGADHEWKEEMFKCAHENPHALISAMRELRKQLSESKKREMEVSKLHLSEKKALLAKIEDLKHTVIRSKKTEDNLESVKKGLLEEITMLKNRQGTSKLKKTIVTGESGRSNFDKPKFVAPNETIDITGSDDDDAGCSPDAYFTPAQLRPGRAMDRNSKRPRYDGFGGQANFPHSSDFEENTRLKRRPALQSMDNFVKKG</sequence>
<evidence type="ECO:0000313" key="10">
    <source>
        <dbReference type="EMBL" id="CAD7279905.1"/>
    </source>
</evidence>
<evidence type="ECO:0000256" key="2">
    <source>
        <dbReference type="ARBA" id="ARBA00022741"/>
    </source>
</evidence>
<protein>
    <recommendedName>
        <fullName evidence="12">Selenide, water dikinase</fullName>
    </recommendedName>
</protein>
<dbReference type="PANTHER" id="PTHR10256:SF0">
    <property type="entry name" value="INACTIVE SELENIDE, WATER DIKINASE-LIKE PROTEIN-RELATED"/>
    <property type="match status" value="1"/>
</dbReference>
<keyword evidence="6" id="KW-0175">Coiled coil</keyword>
<organism evidence="10">
    <name type="scientific">Notodromas monacha</name>
    <dbReference type="NCBI Taxonomy" id="399045"/>
    <lineage>
        <taxon>Eukaryota</taxon>
        <taxon>Metazoa</taxon>
        <taxon>Ecdysozoa</taxon>
        <taxon>Arthropoda</taxon>
        <taxon>Crustacea</taxon>
        <taxon>Oligostraca</taxon>
        <taxon>Ostracoda</taxon>
        <taxon>Podocopa</taxon>
        <taxon>Podocopida</taxon>
        <taxon>Cypridocopina</taxon>
        <taxon>Cypridoidea</taxon>
        <taxon>Cyprididae</taxon>
        <taxon>Notodromas</taxon>
    </lineage>
</organism>
<reference evidence="10" key="1">
    <citation type="submission" date="2020-11" db="EMBL/GenBank/DDBJ databases">
        <authorList>
            <person name="Tran Van P."/>
        </authorList>
    </citation>
    <scope>NUCLEOTIDE SEQUENCE</scope>
</reference>
<dbReference type="AlphaFoldDB" id="A0A7R9BQX7"/>
<keyword evidence="11" id="KW-1185">Reference proteome</keyword>
<dbReference type="InterPro" id="IPR036921">
    <property type="entry name" value="PurM-like_N_sf"/>
</dbReference>
<dbReference type="GO" id="GO:0004756">
    <property type="term" value="F:selenide, water dikinase activity"/>
    <property type="evidence" value="ECO:0007669"/>
    <property type="project" value="TreeGrafter"/>
</dbReference>
<feature type="domain" description="PurM-like N-terminal" evidence="8">
    <location>
        <begin position="119"/>
        <end position="220"/>
    </location>
</feature>
<feature type="domain" description="PurM-like C-terminal" evidence="9">
    <location>
        <begin position="240"/>
        <end position="410"/>
    </location>
</feature>
<evidence type="ECO:0000256" key="3">
    <source>
        <dbReference type="ARBA" id="ARBA00022777"/>
    </source>
</evidence>
<dbReference type="Pfam" id="PF02769">
    <property type="entry name" value="AIRS_C"/>
    <property type="match status" value="1"/>
</dbReference>
<evidence type="ECO:0000259" key="9">
    <source>
        <dbReference type="Pfam" id="PF02769"/>
    </source>
</evidence>
<accession>A0A7R9BQX7</accession>
<evidence type="ECO:0000256" key="6">
    <source>
        <dbReference type="SAM" id="Coils"/>
    </source>
</evidence>